<protein>
    <recommendedName>
        <fullName evidence="3">Insertion element IS150 protein InsJ-like helix-turn-helix domain-containing protein</fullName>
    </recommendedName>
</protein>
<dbReference type="Proteomes" id="UP000494363">
    <property type="component" value="Unassembled WGS sequence"/>
</dbReference>
<dbReference type="InterPro" id="IPR010921">
    <property type="entry name" value="Trp_repressor/repl_initiator"/>
</dbReference>
<comment type="similarity">
    <text evidence="1">Belongs to the IS150/IS1296 orfA family.</text>
</comment>
<keyword evidence="5" id="KW-1185">Reference proteome</keyword>
<dbReference type="InterPro" id="IPR052057">
    <property type="entry name" value="IS150/IS1296_orfA-like"/>
</dbReference>
<dbReference type="SUPFAM" id="SSF46689">
    <property type="entry name" value="Homeodomain-like"/>
    <property type="match status" value="1"/>
</dbReference>
<organism evidence="4 5">
    <name type="scientific">Paraburkholderia humisilvae</name>
    <dbReference type="NCBI Taxonomy" id="627669"/>
    <lineage>
        <taxon>Bacteria</taxon>
        <taxon>Pseudomonadati</taxon>
        <taxon>Pseudomonadota</taxon>
        <taxon>Betaproteobacteria</taxon>
        <taxon>Burkholderiales</taxon>
        <taxon>Burkholderiaceae</taxon>
        <taxon>Paraburkholderia</taxon>
    </lineage>
</organism>
<feature type="domain" description="Insertion element IS150 protein InsJ-like helix-turn-helix" evidence="3">
    <location>
        <begin position="63"/>
        <end position="117"/>
    </location>
</feature>
<dbReference type="Gene3D" id="1.10.10.10">
    <property type="entry name" value="Winged helix-like DNA-binding domain superfamily/Winged helix DNA-binding domain"/>
    <property type="match status" value="2"/>
</dbReference>
<evidence type="ECO:0000259" key="3">
    <source>
        <dbReference type="Pfam" id="PF13518"/>
    </source>
</evidence>
<proteinExistence type="inferred from homology"/>
<reference evidence="4 5" key="1">
    <citation type="submission" date="2020-04" db="EMBL/GenBank/DDBJ databases">
        <authorList>
            <person name="De Canck E."/>
        </authorList>
    </citation>
    <scope>NUCLEOTIDE SEQUENCE [LARGE SCALE GENOMIC DNA]</scope>
    <source>
        <strain evidence="4 5">LMG 29542</strain>
    </source>
</reference>
<dbReference type="SUPFAM" id="SSF48295">
    <property type="entry name" value="TrpR-like"/>
    <property type="match status" value="1"/>
</dbReference>
<dbReference type="PANTHER" id="PTHR33795:SF1">
    <property type="entry name" value="INSERTION ELEMENT IS150 PROTEIN INSJ"/>
    <property type="match status" value="1"/>
</dbReference>
<evidence type="ECO:0000256" key="2">
    <source>
        <dbReference type="SAM" id="MobiDB-lite"/>
    </source>
</evidence>
<dbReference type="PANTHER" id="PTHR33795">
    <property type="entry name" value="INSERTION ELEMENT IS150 PROTEIN INSJ"/>
    <property type="match status" value="1"/>
</dbReference>
<name>A0A6J5ES95_9BURK</name>
<evidence type="ECO:0000313" key="4">
    <source>
        <dbReference type="EMBL" id="CAB3768062.1"/>
    </source>
</evidence>
<feature type="region of interest" description="Disordered" evidence="2">
    <location>
        <begin position="111"/>
        <end position="140"/>
    </location>
</feature>
<evidence type="ECO:0000256" key="1">
    <source>
        <dbReference type="ARBA" id="ARBA00038232"/>
    </source>
</evidence>
<sequence>MAKYDERFKRKLVDTYLRGDIGLPMLAARHGIDYSMLRRWVAAFRLHGGAAPRGKYTHYDACFKLKVLQHMWRDRLSVREVMALYDIRQAASVPRWARLYDEGGINALASRSKGRPRQMVNTPPDKPAEEKAPETRTREELLKENEYLRAEVAYLKKLDALLKAKKRAAQKKKHRS</sequence>
<dbReference type="InterPro" id="IPR055247">
    <property type="entry name" value="InsJ-like_HTH"/>
</dbReference>
<dbReference type="GO" id="GO:0043565">
    <property type="term" value="F:sequence-specific DNA binding"/>
    <property type="evidence" value="ECO:0007669"/>
    <property type="project" value="InterPro"/>
</dbReference>
<dbReference type="AlphaFoldDB" id="A0A6J5ES95"/>
<dbReference type="EMBL" id="CADIKH010000035">
    <property type="protein sequence ID" value="CAB3768062.1"/>
    <property type="molecule type" value="Genomic_DNA"/>
</dbReference>
<dbReference type="InterPro" id="IPR009057">
    <property type="entry name" value="Homeodomain-like_sf"/>
</dbReference>
<feature type="compositionally biased region" description="Basic and acidic residues" evidence="2">
    <location>
        <begin position="126"/>
        <end position="140"/>
    </location>
</feature>
<dbReference type="Pfam" id="PF13518">
    <property type="entry name" value="HTH_28"/>
    <property type="match status" value="1"/>
</dbReference>
<dbReference type="InterPro" id="IPR036388">
    <property type="entry name" value="WH-like_DNA-bd_sf"/>
</dbReference>
<gene>
    <name evidence="4" type="ORF">LMG29542_05769</name>
</gene>
<accession>A0A6J5ES95</accession>
<evidence type="ECO:0000313" key="5">
    <source>
        <dbReference type="Proteomes" id="UP000494363"/>
    </source>
</evidence>